<gene>
    <name evidence="4" type="ORF">BJ684DRAFT_8736</name>
</gene>
<dbReference type="PANTHER" id="PTHR21500:SF0">
    <property type="entry name" value="TUBULIN-SPECIFIC CHAPERONE A"/>
    <property type="match status" value="1"/>
</dbReference>
<dbReference type="Gene3D" id="1.20.58.90">
    <property type="match status" value="1"/>
</dbReference>
<reference evidence="5" key="1">
    <citation type="journal article" date="2018" name="Nat. Microbiol.">
        <title>Leveraging single-cell genomics to expand the fungal tree of life.</title>
        <authorList>
            <person name="Ahrendt S.R."/>
            <person name="Quandt C.A."/>
            <person name="Ciobanu D."/>
            <person name="Clum A."/>
            <person name="Salamov A."/>
            <person name="Andreopoulos B."/>
            <person name="Cheng J.F."/>
            <person name="Woyke T."/>
            <person name="Pelin A."/>
            <person name="Henrissat B."/>
            <person name="Reynolds N.K."/>
            <person name="Benny G.L."/>
            <person name="Smith M.E."/>
            <person name="James T.Y."/>
            <person name="Grigoriev I.V."/>
        </authorList>
    </citation>
    <scope>NUCLEOTIDE SEQUENCE [LARGE SCALE GENOMIC DNA]</scope>
</reference>
<dbReference type="Pfam" id="PF02970">
    <property type="entry name" value="TBCA"/>
    <property type="match status" value="1"/>
</dbReference>
<dbReference type="InterPro" id="IPR004226">
    <property type="entry name" value="TBCA"/>
</dbReference>
<evidence type="ECO:0000313" key="4">
    <source>
        <dbReference type="EMBL" id="RKP14340.1"/>
    </source>
</evidence>
<comment type="subcellular location">
    <subcellularLocation>
        <location evidence="3">Cytoplasm</location>
        <location evidence="3">Cytoskeleton</location>
    </subcellularLocation>
</comment>
<dbReference type="GO" id="GO:0005874">
    <property type="term" value="C:microtubule"/>
    <property type="evidence" value="ECO:0007669"/>
    <property type="project" value="UniProtKB-KW"/>
</dbReference>
<evidence type="ECO:0000313" key="5">
    <source>
        <dbReference type="Proteomes" id="UP000267251"/>
    </source>
</evidence>
<accession>A0A4P9Y8N0</accession>
<evidence type="ECO:0000256" key="2">
    <source>
        <dbReference type="ARBA" id="ARBA00023186"/>
    </source>
</evidence>
<dbReference type="Proteomes" id="UP000267251">
    <property type="component" value="Unassembled WGS sequence"/>
</dbReference>
<dbReference type="GO" id="GO:0005829">
    <property type="term" value="C:cytosol"/>
    <property type="evidence" value="ECO:0007669"/>
    <property type="project" value="TreeGrafter"/>
</dbReference>
<evidence type="ECO:0000256" key="3">
    <source>
        <dbReference type="RuleBase" id="RU364030"/>
    </source>
</evidence>
<dbReference type="InterPro" id="IPR036126">
    <property type="entry name" value="TBCA_sf"/>
</dbReference>
<keyword evidence="3" id="KW-0963">Cytoplasm</keyword>
<proteinExistence type="inferred from homology"/>
<keyword evidence="5" id="KW-1185">Reference proteome</keyword>
<dbReference type="GO" id="GO:0048487">
    <property type="term" value="F:beta-tubulin binding"/>
    <property type="evidence" value="ECO:0007669"/>
    <property type="project" value="InterPro"/>
</dbReference>
<dbReference type="OrthoDB" id="296187at2759"/>
<keyword evidence="3" id="KW-0206">Cytoskeleton</keyword>
<organism evidence="4 5">
    <name type="scientific">Piptocephalis cylindrospora</name>
    <dbReference type="NCBI Taxonomy" id="1907219"/>
    <lineage>
        <taxon>Eukaryota</taxon>
        <taxon>Fungi</taxon>
        <taxon>Fungi incertae sedis</taxon>
        <taxon>Zoopagomycota</taxon>
        <taxon>Zoopagomycotina</taxon>
        <taxon>Zoopagomycetes</taxon>
        <taxon>Zoopagales</taxon>
        <taxon>Piptocephalidaceae</taxon>
        <taxon>Piptocephalis</taxon>
    </lineage>
</organism>
<dbReference type="PANTHER" id="PTHR21500">
    <property type="entry name" value="TUBULIN-SPECIFIC CHAPERONE A"/>
    <property type="match status" value="1"/>
</dbReference>
<dbReference type="GO" id="GO:0007021">
    <property type="term" value="P:tubulin complex assembly"/>
    <property type="evidence" value="ECO:0007669"/>
    <property type="project" value="UniProtKB-UniRule"/>
</dbReference>
<dbReference type="SUPFAM" id="SSF46988">
    <property type="entry name" value="Tubulin chaperone cofactor A"/>
    <property type="match status" value="1"/>
</dbReference>
<name>A0A4P9Y8N0_9FUNG</name>
<evidence type="ECO:0000256" key="1">
    <source>
        <dbReference type="ARBA" id="ARBA00006806"/>
    </source>
</evidence>
<comment type="similarity">
    <text evidence="1 3">Belongs to the TBCA family.</text>
</comment>
<keyword evidence="2 3" id="KW-0143">Chaperone</keyword>
<dbReference type="AlphaFoldDB" id="A0A4P9Y8N0"/>
<sequence>MSLREIKIKAGATKRLHKEHASYFKEAEHQKARIQRMKDENKDEYDIKKQYDVLDDTLKIIPDVWKRYEQSRGQLEALLNADPANADSPEGREAKELLDLLDATPLPKLEK</sequence>
<dbReference type="EMBL" id="KZ987848">
    <property type="protein sequence ID" value="RKP14340.1"/>
    <property type="molecule type" value="Genomic_DNA"/>
</dbReference>
<dbReference type="GO" id="GO:0007023">
    <property type="term" value="P:post-chaperonin tubulin folding pathway"/>
    <property type="evidence" value="ECO:0007669"/>
    <property type="project" value="UniProtKB-UniRule"/>
</dbReference>
<protein>
    <recommendedName>
        <fullName evidence="3">Tubulin-specific chaperone A</fullName>
    </recommendedName>
</protein>
<comment type="subunit">
    <text evidence="3">Supercomplex made of cofactors A to E. Cofactors A and D function by capturing and stabilizing tubulin in a quasi-native conformation. Cofactor E binds to the cofactor D-tubulin complex; interaction with cofactor C then causes the release of tubulin polypeptides that are committed to the native state.</text>
</comment>
<keyword evidence="3" id="KW-0493">Microtubule</keyword>